<organism evidence="7 8">
    <name type="scientific">Candidatus Nealsonbacteria bacterium RIFCSPLOWO2_01_FULL_41_9</name>
    <dbReference type="NCBI Taxonomy" id="1801671"/>
    <lineage>
        <taxon>Bacteria</taxon>
        <taxon>Candidatus Nealsoniibacteriota</taxon>
    </lineage>
</organism>
<dbReference type="GO" id="GO:0003735">
    <property type="term" value="F:structural constituent of ribosome"/>
    <property type="evidence" value="ECO:0007669"/>
    <property type="project" value="InterPro"/>
</dbReference>
<dbReference type="PANTHER" id="PTHR45987">
    <property type="entry name" value="39S RIBOSOMAL PROTEIN L12"/>
    <property type="match status" value="1"/>
</dbReference>
<comment type="subunit">
    <text evidence="4">Homodimer. Part of the ribosomal stalk of the 50S ribosomal subunit. Forms a multimeric L10(L12)X complex, where L10 forms an elongated spine to which 2 to 4 L12 dimers bind in a sequential fashion. Binds GTP-bound translation factors.</text>
</comment>
<dbReference type="GO" id="GO:0005737">
    <property type="term" value="C:cytoplasm"/>
    <property type="evidence" value="ECO:0007669"/>
    <property type="project" value="UniProtKB-ARBA"/>
</dbReference>
<gene>
    <name evidence="4" type="primary">rplL</name>
    <name evidence="7" type="ORF">A3A08_00810</name>
</gene>
<evidence type="ECO:0000313" key="8">
    <source>
        <dbReference type="Proteomes" id="UP000176406"/>
    </source>
</evidence>
<dbReference type="GO" id="GO:1990904">
    <property type="term" value="C:ribonucleoprotein complex"/>
    <property type="evidence" value="ECO:0007669"/>
    <property type="project" value="UniProtKB-KW"/>
</dbReference>
<accession>A0A1G2EAS1</accession>
<dbReference type="NCBIfam" id="TIGR00855">
    <property type="entry name" value="L12"/>
    <property type="match status" value="1"/>
</dbReference>
<evidence type="ECO:0000256" key="2">
    <source>
        <dbReference type="ARBA" id="ARBA00022980"/>
    </source>
</evidence>
<comment type="function">
    <text evidence="4">Forms part of the ribosomal stalk which helps the ribosome interact with GTP-bound translation factors. Is thus essential for accurate translation.</text>
</comment>
<dbReference type="AlphaFoldDB" id="A0A1G2EAS1"/>
<feature type="domain" description="Large ribosomal subunit protein bL12 C-terminal" evidence="5">
    <location>
        <begin position="75"/>
        <end position="144"/>
    </location>
</feature>
<dbReference type="Gene3D" id="3.30.1390.10">
    <property type="match status" value="1"/>
</dbReference>
<dbReference type="GO" id="GO:0005840">
    <property type="term" value="C:ribosome"/>
    <property type="evidence" value="ECO:0007669"/>
    <property type="project" value="UniProtKB-KW"/>
</dbReference>
<sequence length="144" mass="15375">MAEEIKEKNPPAGGEVPEKFKKLVEDVEKLSVLDLAELVKVLEKKFGVSASAPVMAAPSTGSGQAAPAEEEKSIFTIVLTSAGDKKIEVIKVVRDITEKGLKEAKDLVDASATGPQVVKENVKKEEAAEMKKKFEAAGAKIELK</sequence>
<evidence type="ECO:0000313" key="7">
    <source>
        <dbReference type="EMBL" id="OGZ22953.1"/>
    </source>
</evidence>
<dbReference type="FunFam" id="3.30.1390.10:FF:000001">
    <property type="entry name" value="50S ribosomal protein L7/L12"/>
    <property type="match status" value="1"/>
</dbReference>
<evidence type="ECO:0000256" key="4">
    <source>
        <dbReference type="HAMAP-Rule" id="MF_00368"/>
    </source>
</evidence>
<dbReference type="InterPro" id="IPR014719">
    <property type="entry name" value="Ribosomal_bL12_C/ClpS-like"/>
</dbReference>
<dbReference type="InterPro" id="IPR013823">
    <property type="entry name" value="Ribosomal_bL12_C"/>
</dbReference>
<dbReference type="Gene3D" id="1.20.5.710">
    <property type="entry name" value="Single helix bin"/>
    <property type="match status" value="1"/>
</dbReference>
<evidence type="ECO:0000256" key="3">
    <source>
        <dbReference type="ARBA" id="ARBA00023274"/>
    </source>
</evidence>
<evidence type="ECO:0000259" key="5">
    <source>
        <dbReference type="Pfam" id="PF00542"/>
    </source>
</evidence>
<comment type="similarity">
    <text evidence="1 4">Belongs to the bacterial ribosomal protein bL12 family.</text>
</comment>
<dbReference type="SUPFAM" id="SSF54736">
    <property type="entry name" value="ClpS-like"/>
    <property type="match status" value="1"/>
</dbReference>
<dbReference type="Pfam" id="PF16320">
    <property type="entry name" value="Ribosomal_L12_N"/>
    <property type="match status" value="1"/>
</dbReference>
<keyword evidence="2 4" id="KW-0689">Ribosomal protein</keyword>
<dbReference type="Proteomes" id="UP000176406">
    <property type="component" value="Unassembled WGS sequence"/>
</dbReference>
<dbReference type="GO" id="GO:0006412">
    <property type="term" value="P:translation"/>
    <property type="evidence" value="ECO:0007669"/>
    <property type="project" value="UniProtKB-UniRule"/>
</dbReference>
<dbReference type="InterPro" id="IPR008932">
    <property type="entry name" value="Ribosomal_bL12_oligo"/>
</dbReference>
<reference evidence="7 8" key="1">
    <citation type="journal article" date="2016" name="Nat. Commun.">
        <title>Thousands of microbial genomes shed light on interconnected biogeochemical processes in an aquifer system.</title>
        <authorList>
            <person name="Anantharaman K."/>
            <person name="Brown C.T."/>
            <person name="Hug L.A."/>
            <person name="Sharon I."/>
            <person name="Castelle C.J."/>
            <person name="Probst A.J."/>
            <person name="Thomas B.C."/>
            <person name="Singh A."/>
            <person name="Wilkins M.J."/>
            <person name="Karaoz U."/>
            <person name="Brodie E.L."/>
            <person name="Williams K.H."/>
            <person name="Hubbard S.S."/>
            <person name="Banfield J.F."/>
        </authorList>
    </citation>
    <scope>NUCLEOTIDE SEQUENCE [LARGE SCALE GENOMIC DNA]</scope>
</reference>
<dbReference type="HAMAP" id="MF_00368">
    <property type="entry name" value="Ribosomal_bL12"/>
    <property type="match status" value="1"/>
</dbReference>
<dbReference type="PANTHER" id="PTHR45987:SF4">
    <property type="entry name" value="LARGE RIBOSOMAL SUBUNIT PROTEIN BL12M"/>
    <property type="match status" value="1"/>
</dbReference>
<dbReference type="Pfam" id="PF00542">
    <property type="entry name" value="Ribosomal_L12"/>
    <property type="match status" value="1"/>
</dbReference>
<dbReference type="InterPro" id="IPR036235">
    <property type="entry name" value="Ribosomal_bL12_oligo_N_sf"/>
</dbReference>
<dbReference type="GO" id="GO:0003729">
    <property type="term" value="F:mRNA binding"/>
    <property type="evidence" value="ECO:0007669"/>
    <property type="project" value="TreeGrafter"/>
</dbReference>
<protein>
    <recommendedName>
        <fullName evidence="4">Large ribosomal subunit protein bL12</fullName>
    </recommendedName>
</protein>
<dbReference type="CDD" id="cd00387">
    <property type="entry name" value="Ribosomal_L7_L12"/>
    <property type="match status" value="1"/>
</dbReference>
<dbReference type="InterPro" id="IPR000206">
    <property type="entry name" value="Ribosomal_bL12"/>
</dbReference>
<evidence type="ECO:0000256" key="1">
    <source>
        <dbReference type="ARBA" id="ARBA00007197"/>
    </source>
</evidence>
<feature type="domain" description="Large ribosomal subunit protein bL12 oligomerization" evidence="6">
    <location>
        <begin position="21"/>
        <end position="67"/>
    </location>
</feature>
<keyword evidence="3 4" id="KW-0687">Ribonucleoprotein</keyword>
<dbReference type="EMBL" id="MHMG01000030">
    <property type="protein sequence ID" value="OGZ22953.1"/>
    <property type="molecule type" value="Genomic_DNA"/>
</dbReference>
<dbReference type="SUPFAM" id="SSF48300">
    <property type="entry name" value="Ribosomal protein L7/12, oligomerisation (N-terminal) domain"/>
    <property type="match status" value="1"/>
</dbReference>
<name>A0A1G2EAS1_9BACT</name>
<evidence type="ECO:0000259" key="6">
    <source>
        <dbReference type="Pfam" id="PF16320"/>
    </source>
</evidence>
<comment type="caution">
    <text evidence="7">The sequence shown here is derived from an EMBL/GenBank/DDBJ whole genome shotgun (WGS) entry which is preliminary data.</text>
</comment>
<proteinExistence type="inferred from homology"/>